<organism evidence="2 3">
    <name type="scientific">Marinicella pacifica</name>
    <dbReference type="NCBI Taxonomy" id="1171543"/>
    <lineage>
        <taxon>Bacteria</taxon>
        <taxon>Pseudomonadati</taxon>
        <taxon>Pseudomonadota</taxon>
        <taxon>Gammaproteobacteria</taxon>
        <taxon>Lysobacterales</taxon>
        <taxon>Marinicellaceae</taxon>
        <taxon>Marinicella</taxon>
    </lineage>
</organism>
<dbReference type="EMBL" id="BMEO01000004">
    <property type="protein sequence ID" value="GGF93416.1"/>
    <property type="molecule type" value="Genomic_DNA"/>
</dbReference>
<protein>
    <recommendedName>
        <fullName evidence="4">DUF1800 domain-containing protein</fullName>
    </recommendedName>
</protein>
<evidence type="ECO:0000313" key="3">
    <source>
        <dbReference type="Proteomes" id="UP000605253"/>
    </source>
</evidence>
<keyword evidence="3" id="KW-1185">Reference proteome</keyword>
<reference evidence="2" key="1">
    <citation type="journal article" date="2014" name="Int. J. Syst. Evol. Microbiol.">
        <title>Complete genome sequence of Corynebacterium casei LMG S-19264T (=DSM 44701T), isolated from a smear-ripened cheese.</title>
        <authorList>
            <consortium name="US DOE Joint Genome Institute (JGI-PGF)"/>
            <person name="Walter F."/>
            <person name="Albersmeier A."/>
            <person name="Kalinowski J."/>
            <person name="Ruckert C."/>
        </authorList>
    </citation>
    <scope>NUCLEOTIDE SEQUENCE</scope>
    <source>
        <strain evidence="2">CGMCC 1.12181</strain>
    </source>
</reference>
<evidence type="ECO:0000313" key="2">
    <source>
        <dbReference type="EMBL" id="GGF93416.1"/>
    </source>
</evidence>
<sequence>MLIDYTPKRKKPNKDDSGYRQPKKLTKRPKQPVIKTHAFITGSPKAAATPPNLIHRILTKMAYGPNSDDVAHINQLPGATDHAKVMAYIDEQLNPDTINDAACEQRLTGANGFNTLHKTRQQLYQQHFRKADGDTYEWSVFTRPTREVSLATILRGIHSRRQLKEMMADFWHNHFNISNDSYGVQPMFVHYDRDVIRPNVLGNFREMLYQVTCSTCMLIYLNNGSNRASAPNENYAREVMELHTLGADNYFGHMDWQDVPIDGQGYRSGYVEADVMAMARALTGWSFSGADWWDFQNGNIATGLFLYRDDWHDTGTKRVLGEEFYYTSANPQQDLNQILDLLAQHPGTNRFLAEKLCRRFISDEPNTTIIDAVANTLQQNWQAPDQIKLAMETLLKSNDFLTTWAEKIKRPFERIIGALRQIKYTFEFNPNNEHSGWHFWDIFVTGHQPFYWASPNGYPDVKSHWLGTSSLVGTWKLIQRMAHRHEDYDGNKPILNQVLAETFIGLPNPNDHTATQLVNFWYEKIIGTMPDNSTHNHLADFMASKDCANPVVGNHNDVIDLNDNSWPDKNQDRLYDMVATIFFTPEFIYR</sequence>
<feature type="region of interest" description="Disordered" evidence="1">
    <location>
        <begin position="1"/>
        <end position="31"/>
    </location>
</feature>
<dbReference type="Pfam" id="PF08811">
    <property type="entry name" value="DUF1800"/>
    <property type="match status" value="1"/>
</dbReference>
<accession>A0A917CQW0</accession>
<name>A0A917CQW0_9GAMM</name>
<dbReference type="InterPro" id="IPR014917">
    <property type="entry name" value="DUF1800"/>
</dbReference>
<feature type="compositionally biased region" description="Basic residues" evidence="1">
    <location>
        <begin position="21"/>
        <end position="30"/>
    </location>
</feature>
<dbReference type="RefSeq" id="WP_188364923.1">
    <property type="nucleotide sequence ID" value="NZ_BAABJF010000015.1"/>
</dbReference>
<evidence type="ECO:0008006" key="4">
    <source>
        <dbReference type="Google" id="ProtNLM"/>
    </source>
</evidence>
<gene>
    <name evidence="2" type="ORF">GCM10011365_13350</name>
</gene>
<comment type="caution">
    <text evidence="2">The sequence shown here is derived from an EMBL/GenBank/DDBJ whole genome shotgun (WGS) entry which is preliminary data.</text>
</comment>
<dbReference type="AlphaFoldDB" id="A0A917CQW0"/>
<dbReference type="Proteomes" id="UP000605253">
    <property type="component" value="Unassembled WGS sequence"/>
</dbReference>
<evidence type="ECO:0000256" key="1">
    <source>
        <dbReference type="SAM" id="MobiDB-lite"/>
    </source>
</evidence>
<reference evidence="2" key="2">
    <citation type="submission" date="2020-09" db="EMBL/GenBank/DDBJ databases">
        <authorList>
            <person name="Sun Q."/>
            <person name="Zhou Y."/>
        </authorList>
    </citation>
    <scope>NUCLEOTIDE SEQUENCE</scope>
    <source>
        <strain evidence="2">CGMCC 1.12181</strain>
    </source>
</reference>
<proteinExistence type="predicted"/>